<dbReference type="InterPro" id="IPR051447">
    <property type="entry name" value="Lipoprotein-release_system"/>
</dbReference>
<feature type="transmembrane region" description="Helical" evidence="7">
    <location>
        <begin position="274"/>
        <end position="300"/>
    </location>
</feature>
<dbReference type="OrthoDB" id="1522724at2"/>
<dbReference type="Pfam" id="PF02687">
    <property type="entry name" value="FtsX"/>
    <property type="match status" value="1"/>
</dbReference>
<feature type="domain" description="ABC3 transporter permease C-terminal" evidence="8">
    <location>
        <begin position="279"/>
        <end position="400"/>
    </location>
</feature>
<evidence type="ECO:0000256" key="5">
    <source>
        <dbReference type="ARBA" id="ARBA00022989"/>
    </source>
</evidence>
<evidence type="ECO:0000256" key="6">
    <source>
        <dbReference type="ARBA" id="ARBA00023136"/>
    </source>
</evidence>
<protein>
    <recommendedName>
        <fullName evidence="8">ABC3 transporter permease C-terminal domain-containing protein</fullName>
    </recommendedName>
</protein>
<dbReference type="AlphaFoldDB" id="A0A1V9FK42"/>
<comment type="similarity">
    <text evidence="2">Belongs to the ABC-4 integral membrane protein family. LolC/E subfamily.</text>
</comment>
<keyword evidence="4 7" id="KW-0812">Transmembrane</keyword>
<keyword evidence="10" id="KW-1185">Reference proteome</keyword>
<dbReference type="Proteomes" id="UP000192276">
    <property type="component" value="Unassembled WGS sequence"/>
</dbReference>
<evidence type="ECO:0000256" key="4">
    <source>
        <dbReference type="ARBA" id="ARBA00022692"/>
    </source>
</evidence>
<evidence type="ECO:0000256" key="3">
    <source>
        <dbReference type="ARBA" id="ARBA00022475"/>
    </source>
</evidence>
<comment type="caution">
    <text evidence="9">The sequence shown here is derived from an EMBL/GenBank/DDBJ whole genome shotgun (WGS) entry which is preliminary data.</text>
</comment>
<reference evidence="10" key="1">
    <citation type="submission" date="2016-04" db="EMBL/GenBank/DDBJ databases">
        <authorList>
            <person name="Chen L."/>
            <person name="Zhuang W."/>
            <person name="Wang G."/>
        </authorList>
    </citation>
    <scope>NUCLEOTIDE SEQUENCE [LARGE SCALE GENOMIC DNA]</scope>
    <source>
        <strain evidence="10">208</strain>
    </source>
</reference>
<dbReference type="PANTHER" id="PTHR30489:SF0">
    <property type="entry name" value="LIPOPROTEIN-RELEASING SYSTEM TRANSMEMBRANE PROTEIN LOLE"/>
    <property type="match status" value="1"/>
</dbReference>
<sequence length="407" mass="44726">MNFLFAWRYFKAKKSTNAINVIAWVSIVAIMGITFAFIVVLSVFNGFEGLVKSLYSSFYPDLKVSAASGKTIMLTPEQLQKLSAVKGVNTYSLVAEEKTVLINGDIQVIVTLKGVDTSYESVAGVSQKLIRGNFQTGSTDEPSLVLGNGVENAVGIESDKYLYPLTVYSFKRGMNISLTDPSQSFAAANINTSGTFLIQQDIDNKYAITNIGFMKLMMGLGPDEYSGIEIAMHTGYEAEDVKRGIQQLLGASYKVETKYEQNQSLYSVMNLEKWFIYGVLTLMLIVAAFTMIGSLTMLVLEKQKDIQVLKSMGANNNLIQKIFLTEGLLLAGIGSITGVLLAVVFCWAQVKYKIIAIQGGTFLIDYYPVQLVASDFILVLLTVSLVAFLASWFPSRKAAMQPIELRS</sequence>
<keyword evidence="3" id="KW-1003">Cell membrane</keyword>
<evidence type="ECO:0000256" key="7">
    <source>
        <dbReference type="SAM" id="Phobius"/>
    </source>
</evidence>
<proteinExistence type="inferred from homology"/>
<dbReference type="InterPro" id="IPR003838">
    <property type="entry name" value="ABC3_permease_C"/>
</dbReference>
<evidence type="ECO:0000313" key="9">
    <source>
        <dbReference type="EMBL" id="OQP58586.1"/>
    </source>
</evidence>
<dbReference type="EMBL" id="LWBP01000188">
    <property type="protein sequence ID" value="OQP58586.1"/>
    <property type="molecule type" value="Genomic_DNA"/>
</dbReference>
<gene>
    <name evidence="9" type="ORF">A4R26_03795</name>
</gene>
<evidence type="ECO:0000256" key="2">
    <source>
        <dbReference type="ARBA" id="ARBA00005236"/>
    </source>
</evidence>
<dbReference type="STRING" id="550983.A4R26_03795"/>
<keyword evidence="6 7" id="KW-0472">Membrane</keyword>
<evidence type="ECO:0000313" key="10">
    <source>
        <dbReference type="Proteomes" id="UP000192276"/>
    </source>
</evidence>
<name>A0A1V9FK42_9BACT</name>
<dbReference type="PANTHER" id="PTHR30489">
    <property type="entry name" value="LIPOPROTEIN-RELEASING SYSTEM TRANSMEMBRANE PROTEIN LOLE"/>
    <property type="match status" value="1"/>
</dbReference>
<dbReference type="GO" id="GO:0044874">
    <property type="term" value="P:lipoprotein localization to outer membrane"/>
    <property type="evidence" value="ECO:0007669"/>
    <property type="project" value="TreeGrafter"/>
</dbReference>
<dbReference type="GO" id="GO:0098797">
    <property type="term" value="C:plasma membrane protein complex"/>
    <property type="evidence" value="ECO:0007669"/>
    <property type="project" value="TreeGrafter"/>
</dbReference>
<dbReference type="RefSeq" id="WP_081166096.1">
    <property type="nucleotide sequence ID" value="NZ_LWBP01000188.1"/>
</dbReference>
<organism evidence="9 10">
    <name type="scientific">Niastella populi</name>
    <dbReference type="NCBI Taxonomy" id="550983"/>
    <lineage>
        <taxon>Bacteria</taxon>
        <taxon>Pseudomonadati</taxon>
        <taxon>Bacteroidota</taxon>
        <taxon>Chitinophagia</taxon>
        <taxon>Chitinophagales</taxon>
        <taxon>Chitinophagaceae</taxon>
        <taxon>Niastella</taxon>
    </lineage>
</organism>
<comment type="subcellular location">
    <subcellularLocation>
        <location evidence="1">Cell membrane</location>
        <topology evidence="1">Multi-pass membrane protein</topology>
    </subcellularLocation>
</comment>
<feature type="transmembrane region" description="Helical" evidence="7">
    <location>
        <begin position="370"/>
        <end position="393"/>
    </location>
</feature>
<keyword evidence="5 7" id="KW-1133">Transmembrane helix</keyword>
<feature type="transmembrane region" description="Helical" evidence="7">
    <location>
        <begin position="328"/>
        <end position="350"/>
    </location>
</feature>
<evidence type="ECO:0000259" key="8">
    <source>
        <dbReference type="Pfam" id="PF02687"/>
    </source>
</evidence>
<accession>A0A1V9FK42</accession>
<feature type="transmembrane region" description="Helical" evidence="7">
    <location>
        <begin position="21"/>
        <end position="44"/>
    </location>
</feature>
<evidence type="ECO:0000256" key="1">
    <source>
        <dbReference type="ARBA" id="ARBA00004651"/>
    </source>
</evidence>